<evidence type="ECO:0000313" key="4">
    <source>
        <dbReference type="Proteomes" id="UP000604083"/>
    </source>
</evidence>
<protein>
    <submittedName>
        <fullName evidence="3">Uncharacterized protein</fullName>
    </submittedName>
</protein>
<accession>A0A934VK81</accession>
<dbReference type="AlphaFoldDB" id="A0A934VK81"/>
<keyword evidence="4" id="KW-1185">Reference proteome</keyword>
<evidence type="ECO:0000256" key="2">
    <source>
        <dbReference type="SAM" id="SignalP"/>
    </source>
</evidence>
<name>A0A934VK81_9BACT</name>
<gene>
    <name evidence="3" type="ORF">JIN78_04805</name>
</gene>
<sequence length="71" mass="7301">MKQHPLLSLPAVAILSTLVFASCSTMSDPEADEASPATVMVSPEPAVAPETLPAPSTPAGTTKSTTTTYER</sequence>
<dbReference type="RefSeq" id="WP_200390808.1">
    <property type="nucleotide sequence ID" value="NZ_JAENIO010000008.1"/>
</dbReference>
<organism evidence="3 4">
    <name type="scientific">Roseibacillus ishigakijimensis</name>
    <dbReference type="NCBI Taxonomy" id="454146"/>
    <lineage>
        <taxon>Bacteria</taxon>
        <taxon>Pseudomonadati</taxon>
        <taxon>Verrucomicrobiota</taxon>
        <taxon>Verrucomicrobiia</taxon>
        <taxon>Verrucomicrobiales</taxon>
        <taxon>Verrucomicrobiaceae</taxon>
        <taxon>Roseibacillus</taxon>
    </lineage>
</organism>
<feature type="signal peptide" evidence="2">
    <location>
        <begin position="1"/>
        <end position="21"/>
    </location>
</feature>
<reference evidence="3" key="1">
    <citation type="submission" date="2021-01" db="EMBL/GenBank/DDBJ databases">
        <title>Modified the classification status of verrucomicrobia.</title>
        <authorList>
            <person name="Feng X."/>
        </authorList>
    </citation>
    <scope>NUCLEOTIDE SEQUENCE</scope>
    <source>
        <strain evidence="3">KCTC 12986</strain>
    </source>
</reference>
<proteinExistence type="predicted"/>
<evidence type="ECO:0000313" key="3">
    <source>
        <dbReference type="EMBL" id="MBK1833374.1"/>
    </source>
</evidence>
<dbReference type="PROSITE" id="PS51257">
    <property type="entry name" value="PROKAR_LIPOPROTEIN"/>
    <property type="match status" value="1"/>
</dbReference>
<evidence type="ECO:0000256" key="1">
    <source>
        <dbReference type="SAM" id="MobiDB-lite"/>
    </source>
</evidence>
<dbReference type="Proteomes" id="UP000604083">
    <property type="component" value="Unassembled WGS sequence"/>
</dbReference>
<feature type="region of interest" description="Disordered" evidence="1">
    <location>
        <begin position="26"/>
        <end position="71"/>
    </location>
</feature>
<dbReference type="EMBL" id="JAENIO010000008">
    <property type="protein sequence ID" value="MBK1833374.1"/>
    <property type="molecule type" value="Genomic_DNA"/>
</dbReference>
<comment type="caution">
    <text evidence="3">The sequence shown here is derived from an EMBL/GenBank/DDBJ whole genome shotgun (WGS) entry which is preliminary data.</text>
</comment>
<keyword evidence="2" id="KW-0732">Signal</keyword>
<feature type="chain" id="PRO_5038105223" evidence="2">
    <location>
        <begin position="22"/>
        <end position="71"/>
    </location>
</feature>
<feature type="compositionally biased region" description="Low complexity" evidence="1">
    <location>
        <begin position="53"/>
        <end position="71"/>
    </location>
</feature>